<dbReference type="NCBIfam" id="TIGR03071">
    <property type="entry name" value="couple_hipA"/>
    <property type="match status" value="1"/>
</dbReference>
<feature type="domain" description="HipA N-terminal subdomain 1" evidence="5">
    <location>
        <begin position="11"/>
        <end position="112"/>
    </location>
</feature>
<evidence type="ECO:0000259" key="4">
    <source>
        <dbReference type="Pfam" id="PF07804"/>
    </source>
</evidence>
<protein>
    <submittedName>
        <fullName evidence="6">Toxin HipA</fullName>
    </submittedName>
</protein>
<evidence type="ECO:0000313" key="6">
    <source>
        <dbReference type="EMBL" id="SAL40474.1"/>
    </source>
</evidence>
<dbReference type="EMBL" id="FCNY02000007">
    <property type="protein sequence ID" value="SAL40474.1"/>
    <property type="molecule type" value="Genomic_DNA"/>
</dbReference>
<evidence type="ECO:0000259" key="5">
    <source>
        <dbReference type="Pfam" id="PF13657"/>
    </source>
</evidence>
<dbReference type="InterPro" id="IPR012893">
    <property type="entry name" value="HipA-like_C"/>
</dbReference>
<sequence length="450" mass="49961">MAGRRSHARSLSVWANGRRVATWHLPARGAAELIYDDAWIRSDEARPLSLSLPIRLDGAPLRGDAVVNYFDNLLPDSEPIRRRIAQRFQTESADAFDLLQAIGRDCVGAVQLLAEDESPTHVETIEGTPLTDADIESLLDQVAGGTPFGSDDHDDFRISLAGAQEKTALLRHDGRWLKPHGATPTTHILKLPIGLVGNRRADLTTSVENEWLCMRLLQAFGVPVANVEIARFGRRRVLAVERFDRRLHPGGEWILRLPQEDFCQVSGLPPHKKYEQDGGPGVVALARVLQQSIHARGDIETLMTAQILFWLLAAPDGHAKNFSIHLLRGGQYRLTPLYDVMSIWPVEGDGANQWSWYKASLAMAIPGKSRHYGFRDVKRRHFNAMALKCGFGESAEPIIQRIVERTPAVIDEVAAQLPEDFPQRVAERIFAGMRKSLAALEAMPATGMPV</sequence>
<dbReference type="Pfam" id="PF07804">
    <property type="entry name" value="HipA_C"/>
    <property type="match status" value="1"/>
</dbReference>
<dbReference type="InterPro" id="IPR017508">
    <property type="entry name" value="HipA_N1"/>
</dbReference>
<dbReference type="GO" id="GO:0005829">
    <property type="term" value="C:cytosol"/>
    <property type="evidence" value="ECO:0007669"/>
    <property type="project" value="TreeGrafter"/>
</dbReference>
<feature type="domain" description="HipA-like C-terminal" evidence="4">
    <location>
        <begin position="158"/>
        <end position="408"/>
    </location>
</feature>
<evidence type="ECO:0000313" key="7">
    <source>
        <dbReference type="Proteomes" id="UP000054740"/>
    </source>
</evidence>
<dbReference type="RefSeq" id="WP_053569051.1">
    <property type="nucleotide sequence ID" value="NZ_FCNY02000007.1"/>
</dbReference>
<dbReference type="PANTHER" id="PTHR37419:SF1">
    <property type="entry name" value="SERINE_THREONINE-PROTEIN KINASE TOXIN HIPA"/>
    <property type="match status" value="1"/>
</dbReference>
<dbReference type="Proteomes" id="UP000054740">
    <property type="component" value="Unassembled WGS sequence"/>
</dbReference>
<accession>A0A158H7Y7</accession>
<comment type="similarity">
    <text evidence="1">Belongs to the HipA Ser/Thr kinase family.</text>
</comment>
<dbReference type="GO" id="GO:0004674">
    <property type="term" value="F:protein serine/threonine kinase activity"/>
    <property type="evidence" value="ECO:0007669"/>
    <property type="project" value="TreeGrafter"/>
</dbReference>
<dbReference type="Pfam" id="PF13657">
    <property type="entry name" value="Couple_hipA"/>
    <property type="match status" value="1"/>
</dbReference>
<keyword evidence="3" id="KW-0418">Kinase</keyword>
<keyword evidence="7" id="KW-1185">Reference proteome</keyword>
<evidence type="ECO:0000256" key="2">
    <source>
        <dbReference type="ARBA" id="ARBA00022679"/>
    </source>
</evidence>
<evidence type="ECO:0000256" key="3">
    <source>
        <dbReference type="ARBA" id="ARBA00022777"/>
    </source>
</evidence>
<gene>
    <name evidence="6" type="ORF">AWB70_03029</name>
</gene>
<evidence type="ECO:0000256" key="1">
    <source>
        <dbReference type="ARBA" id="ARBA00010164"/>
    </source>
</evidence>
<dbReference type="CDD" id="cd17808">
    <property type="entry name" value="HipA_Ec_like"/>
    <property type="match status" value="1"/>
</dbReference>
<reference evidence="7" key="1">
    <citation type="submission" date="2016-01" db="EMBL/GenBank/DDBJ databases">
        <authorList>
            <person name="Peeters C."/>
        </authorList>
    </citation>
    <scope>NUCLEOTIDE SEQUENCE [LARGE SCALE GENOMIC DNA]</scope>
</reference>
<name>A0A158H7Y7_CABCO</name>
<proteinExistence type="inferred from homology"/>
<keyword evidence="2" id="KW-0808">Transferase</keyword>
<dbReference type="InterPro" id="IPR052028">
    <property type="entry name" value="HipA_Ser/Thr_kinase"/>
</dbReference>
<dbReference type="PANTHER" id="PTHR37419">
    <property type="entry name" value="SERINE/THREONINE-PROTEIN KINASE TOXIN HIPA"/>
    <property type="match status" value="1"/>
</dbReference>
<dbReference type="AlphaFoldDB" id="A0A158H7Y7"/>
<organism evidence="6 7">
    <name type="scientific">Caballeronia cordobensis</name>
    <name type="common">Burkholderia cordobensis</name>
    <dbReference type="NCBI Taxonomy" id="1353886"/>
    <lineage>
        <taxon>Bacteria</taxon>
        <taxon>Pseudomonadati</taxon>
        <taxon>Pseudomonadota</taxon>
        <taxon>Betaproteobacteria</taxon>
        <taxon>Burkholderiales</taxon>
        <taxon>Burkholderiaceae</taxon>
        <taxon>Caballeronia</taxon>
    </lineage>
</organism>